<feature type="transmembrane region" description="Helical" evidence="2">
    <location>
        <begin position="314"/>
        <end position="335"/>
    </location>
</feature>
<feature type="signal peptide" evidence="3">
    <location>
        <begin position="1"/>
        <end position="26"/>
    </location>
</feature>
<evidence type="ECO:0000256" key="2">
    <source>
        <dbReference type="SAM" id="Phobius"/>
    </source>
</evidence>
<feature type="chain" id="PRO_5039895970" evidence="3">
    <location>
        <begin position="27"/>
        <end position="395"/>
    </location>
</feature>
<evidence type="ECO:0000256" key="1">
    <source>
        <dbReference type="SAM" id="MobiDB-lite"/>
    </source>
</evidence>
<comment type="caution">
    <text evidence="4">The sequence shown here is derived from an EMBL/GenBank/DDBJ whole genome shotgun (WGS) entry which is preliminary data.</text>
</comment>
<sequence length="395" mass="44054">MGASGGGRRRLLVLCVLSCITLSAAAGHRPGSDPSPPQRGRRGIQWHKMLEPGRNDDVAYDIAGDDEEDGVDLPPATRILHAYEEDWLLDKLLSQVQKQDAPWDTDEHDQPAEMPHYRRWVPKVYSGRANTPRTTPVQQEDITAPVYEEDFATNAATSSSSTAPTVVKTQKARPTKPVKDANDDIGQCPAQQGISKPQLTTDPKSRGLMEVIFGTKLTNLETATTKATKHIETVTNYHSTTKVTTKEATSAKRQPTTQHANHRTASERPKITSTIQVAQRRDFGKFVINHFAHVSRESAYMEHMEPMVVFACRVHLWIIGVLCVLVLLLVVALFAKKERRVELVLMPRPPEPPYTPPMPVSPASPSIKRPPTEVWEDDLYDVSEIAKLEKRHSAF</sequence>
<proteinExistence type="predicted"/>
<feature type="compositionally biased region" description="Polar residues" evidence="1">
    <location>
        <begin position="242"/>
        <end position="259"/>
    </location>
</feature>
<name>A0A9J6DLQ9_RHIMP</name>
<keyword evidence="2" id="KW-0472">Membrane</keyword>
<reference evidence="4" key="2">
    <citation type="submission" date="2021-09" db="EMBL/GenBank/DDBJ databases">
        <authorList>
            <person name="Jia N."/>
            <person name="Wang J."/>
            <person name="Shi W."/>
            <person name="Du L."/>
            <person name="Sun Y."/>
            <person name="Zhan W."/>
            <person name="Jiang J."/>
            <person name="Wang Q."/>
            <person name="Zhang B."/>
            <person name="Ji P."/>
            <person name="Sakyi L.B."/>
            <person name="Cui X."/>
            <person name="Yuan T."/>
            <person name="Jiang B."/>
            <person name="Yang W."/>
            <person name="Lam T.T.-Y."/>
            <person name="Chang Q."/>
            <person name="Ding S."/>
            <person name="Wang X."/>
            <person name="Zhu J."/>
            <person name="Ruan X."/>
            <person name="Zhao L."/>
            <person name="Wei J."/>
            <person name="Que T."/>
            <person name="Du C."/>
            <person name="Cheng J."/>
            <person name="Dai P."/>
            <person name="Han X."/>
            <person name="Huang E."/>
            <person name="Gao Y."/>
            <person name="Liu J."/>
            <person name="Shao H."/>
            <person name="Ye R."/>
            <person name="Li L."/>
            <person name="Wei W."/>
            <person name="Wang X."/>
            <person name="Wang C."/>
            <person name="Huo Q."/>
            <person name="Li W."/>
            <person name="Guo W."/>
            <person name="Chen H."/>
            <person name="Chen S."/>
            <person name="Zhou L."/>
            <person name="Zhou L."/>
            <person name="Ni X."/>
            <person name="Tian J."/>
            <person name="Zhou Y."/>
            <person name="Sheng Y."/>
            <person name="Liu T."/>
            <person name="Pan Y."/>
            <person name="Xia L."/>
            <person name="Li J."/>
            <person name="Zhao F."/>
            <person name="Cao W."/>
        </authorList>
    </citation>
    <scope>NUCLEOTIDE SEQUENCE</scope>
    <source>
        <strain evidence="4">Rmic-2018</strain>
        <tissue evidence="4">Larvae</tissue>
    </source>
</reference>
<evidence type="ECO:0000313" key="5">
    <source>
        <dbReference type="Proteomes" id="UP000821866"/>
    </source>
</evidence>
<feature type="compositionally biased region" description="Low complexity" evidence="1">
    <location>
        <begin position="155"/>
        <end position="165"/>
    </location>
</feature>
<keyword evidence="2" id="KW-0812">Transmembrane</keyword>
<organism evidence="4 5">
    <name type="scientific">Rhipicephalus microplus</name>
    <name type="common">Cattle tick</name>
    <name type="synonym">Boophilus microplus</name>
    <dbReference type="NCBI Taxonomy" id="6941"/>
    <lineage>
        <taxon>Eukaryota</taxon>
        <taxon>Metazoa</taxon>
        <taxon>Ecdysozoa</taxon>
        <taxon>Arthropoda</taxon>
        <taxon>Chelicerata</taxon>
        <taxon>Arachnida</taxon>
        <taxon>Acari</taxon>
        <taxon>Parasitiformes</taxon>
        <taxon>Ixodida</taxon>
        <taxon>Ixodoidea</taxon>
        <taxon>Ixodidae</taxon>
        <taxon>Rhipicephalinae</taxon>
        <taxon>Rhipicephalus</taxon>
        <taxon>Boophilus</taxon>
    </lineage>
</organism>
<accession>A0A9J6DLQ9</accession>
<evidence type="ECO:0000256" key="3">
    <source>
        <dbReference type="SAM" id="SignalP"/>
    </source>
</evidence>
<evidence type="ECO:0000313" key="4">
    <source>
        <dbReference type="EMBL" id="KAH8023100.1"/>
    </source>
</evidence>
<feature type="compositionally biased region" description="Polar residues" evidence="1">
    <location>
        <begin position="189"/>
        <end position="202"/>
    </location>
</feature>
<protein>
    <submittedName>
        <fullName evidence="4">Uncharacterized protein</fullName>
    </submittedName>
</protein>
<keyword evidence="2" id="KW-1133">Transmembrane helix</keyword>
<dbReference type="EMBL" id="JABSTU010000008">
    <property type="protein sequence ID" value="KAH8023100.1"/>
    <property type="molecule type" value="Genomic_DNA"/>
</dbReference>
<dbReference type="Proteomes" id="UP000821866">
    <property type="component" value="Chromosome 6"/>
</dbReference>
<gene>
    <name evidence="4" type="ORF">HPB51_010884</name>
</gene>
<reference evidence="4" key="1">
    <citation type="journal article" date="2020" name="Cell">
        <title>Large-Scale Comparative Analyses of Tick Genomes Elucidate Their Genetic Diversity and Vector Capacities.</title>
        <authorList>
            <consortium name="Tick Genome and Microbiome Consortium (TIGMIC)"/>
            <person name="Jia N."/>
            <person name="Wang J."/>
            <person name="Shi W."/>
            <person name="Du L."/>
            <person name="Sun Y."/>
            <person name="Zhan W."/>
            <person name="Jiang J.F."/>
            <person name="Wang Q."/>
            <person name="Zhang B."/>
            <person name="Ji P."/>
            <person name="Bell-Sakyi L."/>
            <person name="Cui X.M."/>
            <person name="Yuan T.T."/>
            <person name="Jiang B.G."/>
            <person name="Yang W.F."/>
            <person name="Lam T.T."/>
            <person name="Chang Q.C."/>
            <person name="Ding S.J."/>
            <person name="Wang X.J."/>
            <person name="Zhu J.G."/>
            <person name="Ruan X.D."/>
            <person name="Zhao L."/>
            <person name="Wei J.T."/>
            <person name="Ye R.Z."/>
            <person name="Que T.C."/>
            <person name="Du C.H."/>
            <person name="Zhou Y.H."/>
            <person name="Cheng J.X."/>
            <person name="Dai P.F."/>
            <person name="Guo W.B."/>
            <person name="Han X.H."/>
            <person name="Huang E.J."/>
            <person name="Li L.F."/>
            <person name="Wei W."/>
            <person name="Gao Y.C."/>
            <person name="Liu J.Z."/>
            <person name="Shao H.Z."/>
            <person name="Wang X."/>
            <person name="Wang C.C."/>
            <person name="Yang T.C."/>
            <person name="Huo Q.B."/>
            <person name="Li W."/>
            <person name="Chen H.Y."/>
            <person name="Chen S.E."/>
            <person name="Zhou L.G."/>
            <person name="Ni X.B."/>
            <person name="Tian J.H."/>
            <person name="Sheng Y."/>
            <person name="Liu T."/>
            <person name="Pan Y.S."/>
            <person name="Xia L.Y."/>
            <person name="Li J."/>
            <person name="Zhao F."/>
            <person name="Cao W.C."/>
        </authorList>
    </citation>
    <scope>NUCLEOTIDE SEQUENCE</scope>
    <source>
        <strain evidence="4">Rmic-2018</strain>
    </source>
</reference>
<keyword evidence="5" id="KW-1185">Reference proteome</keyword>
<feature type="region of interest" description="Disordered" evidence="1">
    <location>
        <begin position="155"/>
        <end position="202"/>
    </location>
</feature>
<dbReference type="AlphaFoldDB" id="A0A9J6DLQ9"/>
<keyword evidence="3" id="KW-0732">Signal</keyword>
<feature type="region of interest" description="Disordered" evidence="1">
    <location>
        <begin position="242"/>
        <end position="270"/>
    </location>
</feature>